<organism evidence="3">
    <name type="scientific">uncultured Actinomycetospora sp</name>
    <dbReference type="NCBI Taxonomy" id="1135996"/>
    <lineage>
        <taxon>Bacteria</taxon>
        <taxon>Bacillati</taxon>
        <taxon>Actinomycetota</taxon>
        <taxon>Actinomycetes</taxon>
        <taxon>Pseudonocardiales</taxon>
        <taxon>Pseudonocardiaceae</taxon>
        <taxon>Actinomycetospora</taxon>
        <taxon>environmental samples</taxon>
    </lineage>
</organism>
<evidence type="ECO:0000313" key="3">
    <source>
        <dbReference type="EMBL" id="CAA9240160.1"/>
    </source>
</evidence>
<protein>
    <submittedName>
        <fullName evidence="3">Dienelactone hydrolase family protein</fullName>
    </submittedName>
</protein>
<gene>
    <name evidence="3" type="ORF">AVDCRST_MAG54-1462</name>
</gene>
<dbReference type="PANTHER" id="PTHR46623">
    <property type="entry name" value="CARBOXYMETHYLENEBUTENOLIDASE-RELATED"/>
    <property type="match status" value="1"/>
</dbReference>
<feature type="compositionally biased region" description="Low complexity" evidence="1">
    <location>
        <begin position="73"/>
        <end position="88"/>
    </location>
</feature>
<dbReference type="InterPro" id="IPR002925">
    <property type="entry name" value="Dienelactn_hydro"/>
</dbReference>
<dbReference type="InterPro" id="IPR029058">
    <property type="entry name" value="AB_hydrolase_fold"/>
</dbReference>
<sequence>MQHDAVLAETIGIRGHGDDAIEAYTARPMDATPRGGVIVIHHMPGYDAATKEITRRFATLGYHAICPNLYTREAPGADPDDAAATARARGGEPGAQLVGDAAGAARSPSSPPTSNGRVGTLGFCSGGRQSVLAGIEVDVQAAIDCYGAFVVGTPPEGFPLRVRPLDDRIGELRAPLLGLFGNDDSYPSPAQVDELEKLLQHHGKVYEFHRYDDAGHAFFSVDRPSYRVAAAVDGWQRIREFLARHVATRGA</sequence>
<dbReference type="SUPFAM" id="SSF53474">
    <property type="entry name" value="alpha/beta-Hydrolases"/>
    <property type="match status" value="1"/>
</dbReference>
<name>A0A6J4I1X0_9PSEU</name>
<keyword evidence="3" id="KW-0378">Hydrolase</keyword>
<dbReference type="Gene3D" id="3.40.50.1820">
    <property type="entry name" value="alpha/beta hydrolase"/>
    <property type="match status" value="1"/>
</dbReference>
<dbReference type="EMBL" id="CADCTH010000199">
    <property type="protein sequence ID" value="CAA9240160.1"/>
    <property type="molecule type" value="Genomic_DNA"/>
</dbReference>
<reference evidence="3" key="1">
    <citation type="submission" date="2020-02" db="EMBL/GenBank/DDBJ databases">
        <authorList>
            <person name="Meier V. D."/>
        </authorList>
    </citation>
    <scope>NUCLEOTIDE SEQUENCE</scope>
    <source>
        <strain evidence="3">AVDCRST_MAG54</strain>
    </source>
</reference>
<feature type="domain" description="Dienelactone hydrolase" evidence="2">
    <location>
        <begin position="21"/>
        <end position="245"/>
    </location>
</feature>
<proteinExistence type="predicted"/>
<dbReference type="Pfam" id="PF01738">
    <property type="entry name" value="DLH"/>
    <property type="match status" value="1"/>
</dbReference>
<evidence type="ECO:0000256" key="1">
    <source>
        <dbReference type="SAM" id="MobiDB-lite"/>
    </source>
</evidence>
<dbReference type="AlphaFoldDB" id="A0A6J4I1X0"/>
<evidence type="ECO:0000259" key="2">
    <source>
        <dbReference type="Pfam" id="PF01738"/>
    </source>
</evidence>
<dbReference type="PANTHER" id="PTHR46623:SF6">
    <property type="entry name" value="ALPHA_BETA-HYDROLASES SUPERFAMILY PROTEIN"/>
    <property type="match status" value="1"/>
</dbReference>
<dbReference type="GO" id="GO:0016787">
    <property type="term" value="F:hydrolase activity"/>
    <property type="evidence" value="ECO:0007669"/>
    <property type="project" value="UniProtKB-KW"/>
</dbReference>
<feature type="region of interest" description="Disordered" evidence="1">
    <location>
        <begin position="73"/>
        <end position="118"/>
    </location>
</feature>
<dbReference type="InterPro" id="IPR051049">
    <property type="entry name" value="Dienelactone_hydrolase-like"/>
</dbReference>
<feature type="compositionally biased region" description="Low complexity" evidence="1">
    <location>
        <begin position="101"/>
        <end position="114"/>
    </location>
</feature>
<accession>A0A6J4I1X0</accession>